<dbReference type="Pfam" id="PF00225">
    <property type="entry name" value="Kinesin"/>
    <property type="match status" value="1"/>
</dbReference>
<evidence type="ECO:0000256" key="5">
    <source>
        <dbReference type="PROSITE-ProRule" id="PRU00283"/>
    </source>
</evidence>
<keyword evidence="2" id="KW-0547">Nucleotide-binding</keyword>
<dbReference type="InterPro" id="IPR001752">
    <property type="entry name" value="Kinesin_motor_dom"/>
</dbReference>
<keyword evidence="8" id="KW-1185">Reference proteome</keyword>
<dbReference type="GO" id="GO:0048731">
    <property type="term" value="P:system development"/>
    <property type="evidence" value="ECO:0007669"/>
    <property type="project" value="UniProtKB-ARBA"/>
</dbReference>
<sequence length="66" mass="7060">IYLRQQDKTASLNPNVRVAKMSLIDLAGSERASATNAKGARLREGANINRSLLALGNVINTLANPK</sequence>
<comment type="similarity">
    <text evidence="5">Belongs to the TRAFAC class myosin-kinesin ATPase superfamily. Kinesin family.</text>
</comment>
<comment type="caution">
    <text evidence="7">The sequence shown here is derived from an EMBL/GenBank/DDBJ whole genome shotgun (WGS) entry which is preliminary data.</text>
</comment>
<gene>
    <name evidence="7" type="ORF">M9458_016128</name>
</gene>
<dbReference type="Gene3D" id="3.40.850.10">
    <property type="entry name" value="Kinesin motor domain"/>
    <property type="match status" value="1"/>
</dbReference>
<evidence type="ECO:0000256" key="1">
    <source>
        <dbReference type="ARBA" id="ARBA00004245"/>
    </source>
</evidence>
<reference evidence="7 8" key="1">
    <citation type="submission" date="2024-05" db="EMBL/GenBank/DDBJ databases">
        <title>Genome sequencing and assembly of Indian major carp, Cirrhinus mrigala (Hamilton, 1822).</title>
        <authorList>
            <person name="Mohindra V."/>
            <person name="Chowdhury L.M."/>
            <person name="Lal K."/>
            <person name="Jena J.K."/>
        </authorList>
    </citation>
    <scope>NUCLEOTIDE SEQUENCE [LARGE SCALE GENOMIC DNA]</scope>
    <source>
        <strain evidence="7">CM1030</strain>
        <tissue evidence="7">Blood</tissue>
    </source>
</reference>
<dbReference type="GO" id="GO:0005524">
    <property type="term" value="F:ATP binding"/>
    <property type="evidence" value="ECO:0007669"/>
    <property type="project" value="UniProtKB-KW"/>
</dbReference>
<dbReference type="InterPro" id="IPR027417">
    <property type="entry name" value="P-loop_NTPase"/>
</dbReference>
<accession>A0ABD0QS47</accession>
<protein>
    <recommendedName>
        <fullName evidence="6">Kinesin motor domain-containing protein</fullName>
    </recommendedName>
</protein>
<dbReference type="PROSITE" id="PS50067">
    <property type="entry name" value="KINESIN_MOTOR_2"/>
    <property type="match status" value="1"/>
</dbReference>
<dbReference type="PANTHER" id="PTHR47968:SF65">
    <property type="entry name" value="KINESIN MOTOR DOMAIN-CONTAINING PROTEIN"/>
    <property type="match status" value="1"/>
</dbReference>
<dbReference type="InterPro" id="IPR027640">
    <property type="entry name" value="Kinesin-like_fam"/>
</dbReference>
<keyword evidence="3" id="KW-0067">ATP-binding</keyword>
<feature type="non-terminal residue" evidence="7">
    <location>
        <position position="1"/>
    </location>
</feature>
<evidence type="ECO:0000256" key="2">
    <source>
        <dbReference type="ARBA" id="ARBA00022741"/>
    </source>
</evidence>
<evidence type="ECO:0000256" key="4">
    <source>
        <dbReference type="ARBA" id="ARBA00023212"/>
    </source>
</evidence>
<dbReference type="PROSITE" id="PS00411">
    <property type="entry name" value="KINESIN_MOTOR_1"/>
    <property type="match status" value="1"/>
</dbReference>
<dbReference type="GO" id="GO:0005856">
    <property type="term" value="C:cytoskeleton"/>
    <property type="evidence" value="ECO:0007669"/>
    <property type="project" value="UniProtKB-SubCell"/>
</dbReference>
<keyword evidence="4" id="KW-0963">Cytoplasm</keyword>
<dbReference type="SUPFAM" id="SSF52540">
    <property type="entry name" value="P-loop containing nucleoside triphosphate hydrolases"/>
    <property type="match status" value="1"/>
</dbReference>
<evidence type="ECO:0000313" key="7">
    <source>
        <dbReference type="EMBL" id="KAL0189029.1"/>
    </source>
</evidence>
<dbReference type="InterPro" id="IPR019821">
    <property type="entry name" value="Kinesin_motor_CS"/>
</dbReference>
<organism evidence="7 8">
    <name type="scientific">Cirrhinus mrigala</name>
    <name type="common">Mrigala</name>
    <dbReference type="NCBI Taxonomy" id="683832"/>
    <lineage>
        <taxon>Eukaryota</taxon>
        <taxon>Metazoa</taxon>
        <taxon>Chordata</taxon>
        <taxon>Craniata</taxon>
        <taxon>Vertebrata</taxon>
        <taxon>Euteleostomi</taxon>
        <taxon>Actinopterygii</taxon>
        <taxon>Neopterygii</taxon>
        <taxon>Teleostei</taxon>
        <taxon>Ostariophysi</taxon>
        <taxon>Cypriniformes</taxon>
        <taxon>Cyprinidae</taxon>
        <taxon>Labeoninae</taxon>
        <taxon>Labeonini</taxon>
        <taxon>Cirrhinus</taxon>
    </lineage>
</organism>
<comment type="caution">
    <text evidence="5">Lacks conserved residue(s) required for the propagation of feature annotation.</text>
</comment>
<dbReference type="InterPro" id="IPR036961">
    <property type="entry name" value="Kinesin_motor_dom_sf"/>
</dbReference>
<evidence type="ECO:0000259" key="6">
    <source>
        <dbReference type="PROSITE" id="PS50067"/>
    </source>
</evidence>
<feature type="non-terminal residue" evidence="7">
    <location>
        <position position="66"/>
    </location>
</feature>
<evidence type="ECO:0000256" key="3">
    <source>
        <dbReference type="ARBA" id="ARBA00022840"/>
    </source>
</evidence>
<proteinExistence type="inferred from homology"/>
<dbReference type="PANTHER" id="PTHR47968">
    <property type="entry name" value="CENTROMERE PROTEIN E"/>
    <property type="match status" value="1"/>
</dbReference>
<dbReference type="EMBL" id="JAMKFB020000007">
    <property type="protein sequence ID" value="KAL0189029.1"/>
    <property type="molecule type" value="Genomic_DNA"/>
</dbReference>
<comment type="subcellular location">
    <subcellularLocation>
        <location evidence="1">Cytoplasm</location>
        <location evidence="1">Cytoskeleton</location>
    </subcellularLocation>
</comment>
<keyword evidence="4" id="KW-0206">Cytoskeleton</keyword>
<feature type="domain" description="Kinesin motor" evidence="6">
    <location>
        <begin position="1"/>
        <end position="66"/>
    </location>
</feature>
<evidence type="ECO:0000313" key="8">
    <source>
        <dbReference type="Proteomes" id="UP001529510"/>
    </source>
</evidence>
<dbReference type="Proteomes" id="UP001529510">
    <property type="component" value="Unassembled WGS sequence"/>
</dbReference>
<dbReference type="AlphaFoldDB" id="A0ABD0QS47"/>
<name>A0ABD0QS47_CIRMR</name>